<dbReference type="RefSeq" id="WP_004080727.1">
    <property type="nucleotide sequence ID" value="NZ_CASCYM010000008.1"/>
</dbReference>
<organism evidence="2 3">
    <name type="scientific">Schaedlerella arabinosiphila</name>
    <dbReference type="NCBI Taxonomy" id="2044587"/>
    <lineage>
        <taxon>Bacteria</taxon>
        <taxon>Bacillati</taxon>
        <taxon>Bacillota</taxon>
        <taxon>Clostridia</taxon>
        <taxon>Lachnospirales</taxon>
        <taxon>Lachnospiraceae</taxon>
        <taxon>Schaedlerella</taxon>
    </lineage>
</organism>
<name>A0A9X5CEF8_9FIRM</name>
<evidence type="ECO:0000313" key="2">
    <source>
        <dbReference type="EMBL" id="NDO71442.1"/>
    </source>
</evidence>
<feature type="compositionally biased region" description="Basic and acidic residues" evidence="1">
    <location>
        <begin position="114"/>
        <end position="129"/>
    </location>
</feature>
<feature type="compositionally biased region" description="Basic and acidic residues" evidence="1">
    <location>
        <begin position="254"/>
        <end position="266"/>
    </location>
</feature>
<dbReference type="Proteomes" id="UP000474104">
    <property type="component" value="Unassembled WGS sequence"/>
</dbReference>
<proteinExistence type="predicted"/>
<feature type="region of interest" description="Disordered" evidence="1">
    <location>
        <begin position="114"/>
        <end position="266"/>
    </location>
</feature>
<protein>
    <submittedName>
        <fullName evidence="2">DUF2953 domain-containing protein</fullName>
    </submittedName>
</protein>
<reference evidence="2 3" key="1">
    <citation type="submission" date="2019-07" db="EMBL/GenBank/DDBJ databases">
        <title>Draft genome sequences of 15 bacterial species constituting the stable defined intestinal microbiota of the GM15 gnotobiotic mouse model.</title>
        <authorList>
            <person name="Elie C."/>
            <person name="Mathieu A."/>
            <person name="Saliou A."/>
            <person name="Darnaud M."/>
            <person name="Leulier F."/>
            <person name="Tamellini A."/>
        </authorList>
    </citation>
    <scope>NUCLEOTIDE SEQUENCE [LARGE SCALE GENOMIC DNA]</scope>
    <source>
        <strain evidence="3">ASF 502</strain>
    </source>
</reference>
<dbReference type="AlphaFoldDB" id="A0A9X5CEF8"/>
<dbReference type="OrthoDB" id="2087351at2"/>
<evidence type="ECO:0000256" key="1">
    <source>
        <dbReference type="SAM" id="MobiDB-lite"/>
    </source>
</evidence>
<comment type="caution">
    <text evidence="2">The sequence shown here is derived from an EMBL/GenBank/DDBJ whole genome shotgun (WGS) entry which is preliminary data.</text>
</comment>
<dbReference type="EMBL" id="VIRB01000137">
    <property type="protein sequence ID" value="NDO71442.1"/>
    <property type="molecule type" value="Genomic_DNA"/>
</dbReference>
<dbReference type="Pfam" id="PF11167">
    <property type="entry name" value="DUF2953"/>
    <property type="match status" value="1"/>
</dbReference>
<dbReference type="InterPro" id="IPR021338">
    <property type="entry name" value="DUF2953"/>
</dbReference>
<accession>A0A9X5CEF8</accession>
<gene>
    <name evidence="2" type="ORF">FMM80_23440</name>
</gene>
<sequence length="419" mass="46584">MLQVMLFILKLIGWILLAVLGLLVLVLAAALFTPLCYEAEVDCPGALPDLEAGVRFRIFFRLVSGSFRYQNKKFSWNIRAAWIRLGNQADAEEAEEKTEEAACDLAKAGEEELERIAVEPEEKETKETGVKNPEAEEETKESGADSPEEESKETGAENPEVTAEESGEVERIQEKSMAVENQKIESVSESPAAVEEQKSETASESPAAIEDQKPEIVLESPAAVEDQKSETASESPAAIEKERTDSAGKAAGAGEEHSTGNEEQKKSLTDKIAAFFEKIKYTFDRMCAKIRILLEKKEIVTGFLTSEIHQSAFQKCLAELKKMLFRLRPRRVAGEIRFGFEDPSLTGRVLAGLSMAFPYWGDHVRCSPDFEEKVLEGRLSVGGSLRLLPAAAMGWNLLWSRNVRRTIRDARRLAARLRK</sequence>
<feature type="compositionally biased region" description="Low complexity" evidence="1">
    <location>
        <begin position="185"/>
        <end position="194"/>
    </location>
</feature>
<evidence type="ECO:0000313" key="3">
    <source>
        <dbReference type="Proteomes" id="UP000474104"/>
    </source>
</evidence>